<dbReference type="CDD" id="cd07817">
    <property type="entry name" value="SRPBCC_8"/>
    <property type="match status" value="1"/>
</dbReference>
<gene>
    <name evidence="3" type="ORF">AVDCRST_MAG07-2181</name>
</gene>
<organism evidence="3">
    <name type="scientific">uncultured Frankineae bacterium</name>
    <dbReference type="NCBI Taxonomy" id="437475"/>
    <lineage>
        <taxon>Bacteria</taxon>
        <taxon>Bacillati</taxon>
        <taxon>Actinomycetota</taxon>
        <taxon>Actinomycetes</taxon>
        <taxon>Frankiales</taxon>
        <taxon>environmental samples</taxon>
    </lineage>
</organism>
<dbReference type="InterPro" id="IPR005031">
    <property type="entry name" value="COQ10_START"/>
</dbReference>
<dbReference type="SUPFAM" id="SSF55961">
    <property type="entry name" value="Bet v1-like"/>
    <property type="match status" value="1"/>
</dbReference>
<dbReference type="PANTHER" id="PTHR33824">
    <property type="entry name" value="POLYKETIDE CYCLASE/DEHYDRASE AND LIPID TRANSPORT SUPERFAMILY PROTEIN"/>
    <property type="match status" value="1"/>
</dbReference>
<feature type="domain" description="Coenzyme Q-binding protein COQ10 START" evidence="2">
    <location>
        <begin position="161"/>
        <end position="285"/>
    </location>
</feature>
<evidence type="ECO:0000256" key="1">
    <source>
        <dbReference type="SAM" id="MobiDB-lite"/>
    </source>
</evidence>
<dbReference type="AlphaFoldDB" id="A0A6J4LPK3"/>
<feature type="compositionally biased region" description="Low complexity" evidence="1">
    <location>
        <begin position="119"/>
        <end position="150"/>
    </location>
</feature>
<proteinExistence type="predicted"/>
<evidence type="ECO:0000313" key="3">
    <source>
        <dbReference type="EMBL" id="CAA9337769.1"/>
    </source>
</evidence>
<reference evidence="3" key="1">
    <citation type="submission" date="2020-02" db="EMBL/GenBank/DDBJ databases">
        <authorList>
            <person name="Meier V. D."/>
        </authorList>
    </citation>
    <scope>NUCLEOTIDE SEQUENCE</scope>
    <source>
        <strain evidence="3">AVDCRST_MAG07</strain>
    </source>
</reference>
<name>A0A6J4LPK3_9ACTN</name>
<dbReference type="Pfam" id="PF03364">
    <property type="entry name" value="Polyketide_cyc"/>
    <property type="match status" value="1"/>
</dbReference>
<dbReference type="InterPro" id="IPR047137">
    <property type="entry name" value="ORF3"/>
</dbReference>
<evidence type="ECO:0000259" key="2">
    <source>
        <dbReference type="Pfam" id="PF03364"/>
    </source>
</evidence>
<feature type="region of interest" description="Disordered" evidence="1">
    <location>
        <begin position="296"/>
        <end position="324"/>
    </location>
</feature>
<dbReference type="PANTHER" id="PTHR33824:SF7">
    <property type="entry name" value="POLYKETIDE CYCLASE_DEHYDRASE AND LIPID TRANSPORT SUPERFAMILY PROTEIN"/>
    <property type="match status" value="1"/>
</dbReference>
<protein>
    <recommendedName>
        <fullName evidence="2">Coenzyme Q-binding protein COQ10 START domain-containing protein</fullName>
    </recommendedName>
</protein>
<sequence>MTTSAVLARGLGLASLALGVPQVAAPDRFAEAVGAQPTPQARDLTIGIGIRELSAAAGLLTRGSSPTWLWSRVAGDVMDLVLLGRALRGGARGRTVAATVAVAGLTAVDLRAARRSGRGRPPTSSSAPSASGAASAPGPSASSSSSSSSGSDLELTAAVTVARSPQEVYDFWRGLERLPSFMWHLQSVEWVGEGRTRWTAQAPVKKSVTWEAELVEDVPGEVIAWRSLPGADIDNSGSVRFREAPAGRGTEVRVHIRYALPGGRAGALVARLAGEEPHQQVEDDLRRFKQVIETGAVVRSEGSPEGPSARRQLLQHPGSPSAGT</sequence>
<feature type="region of interest" description="Disordered" evidence="1">
    <location>
        <begin position="113"/>
        <end position="150"/>
    </location>
</feature>
<accession>A0A6J4LPK3</accession>
<dbReference type="InterPro" id="IPR023393">
    <property type="entry name" value="START-like_dom_sf"/>
</dbReference>
<dbReference type="EMBL" id="CADCUB010000106">
    <property type="protein sequence ID" value="CAA9337769.1"/>
    <property type="molecule type" value="Genomic_DNA"/>
</dbReference>
<dbReference type="Gene3D" id="3.30.530.20">
    <property type="match status" value="1"/>
</dbReference>